<name>A0AAN7S7B0_9COLE</name>
<evidence type="ECO:0000256" key="2">
    <source>
        <dbReference type="SAM" id="Phobius"/>
    </source>
</evidence>
<dbReference type="Gene3D" id="1.20.140.150">
    <property type="match status" value="1"/>
</dbReference>
<dbReference type="AlphaFoldDB" id="A0AAN7S7B0"/>
<dbReference type="Proteomes" id="UP001353858">
    <property type="component" value="Unassembled WGS sequence"/>
</dbReference>
<keyword evidence="2" id="KW-1133">Transmembrane helix</keyword>
<sequence>MQRALTRNPPTPSTPNEDSNHLGSADVAISCLWVLTPLAATVSILVVLVAMLTNQWLHTEEKMNNPSYNGTGEKDYLSKCTISGLWMLCFTNLELAITGDILGLDYEDDIGDVGDRFCKYVCNIQSLDVNAKEFDDEDYVYKDEIEDEQEHRHST</sequence>
<proteinExistence type="predicted"/>
<accession>A0AAN7S7B0</accession>
<feature type="region of interest" description="Disordered" evidence="1">
    <location>
        <begin position="1"/>
        <end position="21"/>
    </location>
</feature>
<organism evidence="3 4">
    <name type="scientific">Aquatica leii</name>
    <dbReference type="NCBI Taxonomy" id="1421715"/>
    <lineage>
        <taxon>Eukaryota</taxon>
        <taxon>Metazoa</taxon>
        <taxon>Ecdysozoa</taxon>
        <taxon>Arthropoda</taxon>
        <taxon>Hexapoda</taxon>
        <taxon>Insecta</taxon>
        <taxon>Pterygota</taxon>
        <taxon>Neoptera</taxon>
        <taxon>Endopterygota</taxon>
        <taxon>Coleoptera</taxon>
        <taxon>Polyphaga</taxon>
        <taxon>Elateriformia</taxon>
        <taxon>Elateroidea</taxon>
        <taxon>Lampyridae</taxon>
        <taxon>Luciolinae</taxon>
        <taxon>Aquatica</taxon>
    </lineage>
</organism>
<keyword evidence="2" id="KW-0472">Membrane</keyword>
<protein>
    <submittedName>
        <fullName evidence="3">Uncharacterized protein</fullName>
    </submittedName>
</protein>
<evidence type="ECO:0000313" key="4">
    <source>
        <dbReference type="Proteomes" id="UP001353858"/>
    </source>
</evidence>
<evidence type="ECO:0000256" key="1">
    <source>
        <dbReference type="SAM" id="MobiDB-lite"/>
    </source>
</evidence>
<dbReference type="EMBL" id="JARPUR010000006">
    <property type="protein sequence ID" value="KAK4874636.1"/>
    <property type="molecule type" value="Genomic_DNA"/>
</dbReference>
<keyword evidence="2" id="KW-0812">Transmembrane</keyword>
<keyword evidence="4" id="KW-1185">Reference proteome</keyword>
<feature type="transmembrane region" description="Helical" evidence="2">
    <location>
        <begin position="27"/>
        <end position="53"/>
    </location>
</feature>
<comment type="caution">
    <text evidence="3">The sequence shown here is derived from an EMBL/GenBank/DDBJ whole genome shotgun (WGS) entry which is preliminary data.</text>
</comment>
<gene>
    <name evidence="3" type="ORF">RN001_013996</name>
</gene>
<evidence type="ECO:0000313" key="3">
    <source>
        <dbReference type="EMBL" id="KAK4874636.1"/>
    </source>
</evidence>
<reference evidence="4" key="1">
    <citation type="submission" date="2023-01" db="EMBL/GenBank/DDBJ databases">
        <title>Key to firefly adult light organ development and bioluminescence: homeobox transcription factors regulate luciferase expression and transportation to peroxisome.</title>
        <authorList>
            <person name="Fu X."/>
        </authorList>
    </citation>
    <scope>NUCLEOTIDE SEQUENCE [LARGE SCALE GENOMIC DNA]</scope>
</reference>